<dbReference type="InterPro" id="IPR044785">
    <property type="entry name" value="RopGAP1-5"/>
</dbReference>
<keyword evidence="1" id="KW-0343">GTPase activation</keyword>
<protein>
    <submittedName>
        <fullName evidence="2">Uncharacterized protein</fullName>
    </submittedName>
</protein>
<gene>
    <name evidence="2" type="ORF">Bca52824_036433</name>
</gene>
<dbReference type="InterPro" id="IPR008936">
    <property type="entry name" value="Rho_GTPase_activation_prot"/>
</dbReference>
<keyword evidence="3" id="KW-1185">Reference proteome</keyword>
<evidence type="ECO:0000256" key="1">
    <source>
        <dbReference type="ARBA" id="ARBA00022468"/>
    </source>
</evidence>
<dbReference type="EMBL" id="JAAMPC010000008">
    <property type="protein sequence ID" value="KAG2299961.1"/>
    <property type="molecule type" value="Genomic_DNA"/>
</dbReference>
<organism evidence="2 3">
    <name type="scientific">Brassica carinata</name>
    <name type="common">Ethiopian mustard</name>
    <name type="synonym">Abyssinian cabbage</name>
    <dbReference type="NCBI Taxonomy" id="52824"/>
    <lineage>
        <taxon>Eukaryota</taxon>
        <taxon>Viridiplantae</taxon>
        <taxon>Streptophyta</taxon>
        <taxon>Embryophyta</taxon>
        <taxon>Tracheophyta</taxon>
        <taxon>Spermatophyta</taxon>
        <taxon>Magnoliopsida</taxon>
        <taxon>eudicotyledons</taxon>
        <taxon>Gunneridae</taxon>
        <taxon>Pentapetalae</taxon>
        <taxon>rosids</taxon>
        <taxon>malvids</taxon>
        <taxon>Brassicales</taxon>
        <taxon>Brassicaceae</taxon>
        <taxon>Brassiceae</taxon>
        <taxon>Brassica</taxon>
    </lineage>
</organism>
<dbReference type="OrthoDB" id="1738062at2759"/>
<evidence type="ECO:0000313" key="3">
    <source>
        <dbReference type="Proteomes" id="UP000886595"/>
    </source>
</evidence>
<name>A0A8X7V4Z6_BRACI</name>
<dbReference type="Gene3D" id="1.10.555.10">
    <property type="entry name" value="Rho GTPase activation protein"/>
    <property type="match status" value="1"/>
</dbReference>
<dbReference type="PANTHER" id="PTHR23177">
    <property type="entry name" value="MKIAA1688 PROTEIN"/>
    <property type="match status" value="1"/>
</dbReference>
<reference evidence="2 3" key="1">
    <citation type="submission" date="2020-02" db="EMBL/GenBank/DDBJ databases">
        <authorList>
            <person name="Ma Q."/>
            <person name="Huang Y."/>
            <person name="Song X."/>
            <person name="Pei D."/>
        </authorList>
    </citation>
    <scope>NUCLEOTIDE SEQUENCE [LARGE SCALE GENOMIC DNA]</scope>
    <source>
        <strain evidence="2">Sxm20200214</strain>
        <tissue evidence="2">Leaf</tissue>
    </source>
</reference>
<proteinExistence type="predicted"/>
<dbReference type="GO" id="GO:0005096">
    <property type="term" value="F:GTPase activator activity"/>
    <property type="evidence" value="ECO:0007669"/>
    <property type="project" value="UniProtKB-KW"/>
</dbReference>
<dbReference type="AlphaFoldDB" id="A0A8X7V4Z6"/>
<dbReference type="Proteomes" id="UP000886595">
    <property type="component" value="Unassembled WGS sequence"/>
</dbReference>
<accession>A0A8X7V4Z6</accession>
<comment type="caution">
    <text evidence="2">The sequence shown here is derived from an EMBL/GenBank/DDBJ whole genome shotgun (WGS) entry which is preliminary data.</text>
</comment>
<dbReference type="PANTHER" id="PTHR23177:SF64">
    <property type="entry name" value="RHO GTPASE-ACTIVATING PROTEIN 1"/>
    <property type="match status" value="1"/>
</dbReference>
<dbReference type="SUPFAM" id="SSF48350">
    <property type="entry name" value="GTPase activation domain, GAP"/>
    <property type="match status" value="1"/>
</dbReference>
<evidence type="ECO:0000313" key="2">
    <source>
        <dbReference type="EMBL" id="KAG2299961.1"/>
    </source>
</evidence>
<sequence>MVSLVSYLSCLSHPFSATVLNRANIAGTRVLDSLSSEQVIQCQTEEEYVELYEHLNKMNSRNIAMVFAPNMTQMDDPVAALLYAVQVMNFLKMLIEKTLKGKARLGSRESSHLNQTCKPF</sequence>